<name>A0AAD7YAT1_MYTSE</name>
<reference evidence="2" key="1">
    <citation type="submission" date="2023-03" db="EMBL/GenBank/DDBJ databases">
        <title>Chromosome-level genomes of two armyworms, Mythimna separata and Mythimna loreyi, provide insights into the biosynthesis and reception of sex pheromones.</title>
        <authorList>
            <person name="Zhao H."/>
        </authorList>
    </citation>
    <scope>NUCLEOTIDE SEQUENCE</scope>
    <source>
        <strain evidence="2">BeijingLab</strain>
        <tissue evidence="2">Pupa</tissue>
    </source>
</reference>
<accession>A0AAD7YAT1</accession>
<dbReference type="PANTHER" id="PTHR21696:SF2">
    <property type="entry name" value="PROTEIN UNC-79 HOMOLOG"/>
    <property type="match status" value="1"/>
</dbReference>
<feature type="region of interest" description="Disordered" evidence="1">
    <location>
        <begin position="335"/>
        <end position="407"/>
    </location>
</feature>
<evidence type="ECO:0000313" key="2">
    <source>
        <dbReference type="EMBL" id="KAJ8708994.1"/>
    </source>
</evidence>
<sequence>MDKKRQREKVYSRQYSAPLLKRKTSRFGLGQLLAAPQPLGTAQRSNNTHDGFHSLSGRSEDTLNTILPKAVDLEEADRETTNLLVFLLMQFLSRSDQAHPMEDKQSSKTQELVLKHLFLLLGYNCVEKYFHISPFTLRQSSIFNAFMANLPQVLDQNHVMGASIAEPTLLLLQYCCGAGSSACSAASTHSLAALEPHVRRHWLMALLVVLYKYHYGSGSVCAMVQSLVRVVLNTVEAQYHQCKRIPPMIVMPHTVRARDLSQPSLKTEHEAGGAGGAGAGGAVSPLPALERAKAKLHHKSPAHMHTHWEEPTKAAKYQQWSLEQESSESELIAIPETSDKSDTTVHGSTAPGSFDEPSHYEDPPKVETPATITAYPPLSKIPTLGSRSAHQLSTSSSVSIGSDSSNL</sequence>
<dbReference type="Proteomes" id="UP001231518">
    <property type="component" value="Chromosome 22"/>
</dbReference>
<feature type="compositionally biased region" description="Gly residues" evidence="1">
    <location>
        <begin position="272"/>
        <end position="281"/>
    </location>
</feature>
<proteinExistence type="predicted"/>
<keyword evidence="3" id="KW-1185">Reference proteome</keyword>
<comment type="caution">
    <text evidence="2">The sequence shown here is derived from an EMBL/GenBank/DDBJ whole genome shotgun (WGS) entry which is preliminary data.</text>
</comment>
<dbReference type="AlphaFoldDB" id="A0AAD7YAT1"/>
<evidence type="ECO:0000256" key="1">
    <source>
        <dbReference type="SAM" id="MobiDB-lite"/>
    </source>
</evidence>
<dbReference type="EMBL" id="JARGEI010000024">
    <property type="protein sequence ID" value="KAJ8708994.1"/>
    <property type="molecule type" value="Genomic_DNA"/>
</dbReference>
<feature type="compositionally biased region" description="Low complexity" evidence="1">
    <location>
        <begin position="393"/>
        <end position="407"/>
    </location>
</feature>
<feature type="region of interest" description="Disordered" evidence="1">
    <location>
        <begin position="259"/>
        <end position="284"/>
    </location>
</feature>
<organism evidence="2 3">
    <name type="scientific">Mythimna separata</name>
    <name type="common">Oriental armyworm</name>
    <name type="synonym">Pseudaletia separata</name>
    <dbReference type="NCBI Taxonomy" id="271217"/>
    <lineage>
        <taxon>Eukaryota</taxon>
        <taxon>Metazoa</taxon>
        <taxon>Ecdysozoa</taxon>
        <taxon>Arthropoda</taxon>
        <taxon>Hexapoda</taxon>
        <taxon>Insecta</taxon>
        <taxon>Pterygota</taxon>
        <taxon>Neoptera</taxon>
        <taxon>Endopterygota</taxon>
        <taxon>Lepidoptera</taxon>
        <taxon>Glossata</taxon>
        <taxon>Ditrysia</taxon>
        <taxon>Noctuoidea</taxon>
        <taxon>Noctuidae</taxon>
        <taxon>Noctuinae</taxon>
        <taxon>Hadenini</taxon>
        <taxon>Mythimna</taxon>
    </lineage>
</organism>
<evidence type="ECO:0000313" key="3">
    <source>
        <dbReference type="Proteomes" id="UP001231518"/>
    </source>
</evidence>
<dbReference type="PANTHER" id="PTHR21696">
    <property type="entry name" value="PROTEIN UNC-79 HOMOLOG"/>
    <property type="match status" value="1"/>
</dbReference>
<feature type="compositionally biased region" description="Basic and acidic residues" evidence="1">
    <location>
        <begin position="356"/>
        <end position="365"/>
    </location>
</feature>
<gene>
    <name evidence="2" type="ORF">PYW07_008820</name>
</gene>
<protein>
    <submittedName>
        <fullName evidence="2">Uncharacterized protein</fullName>
    </submittedName>
</protein>
<dbReference type="InterPro" id="IPR024855">
    <property type="entry name" value="UNC79"/>
</dbReference>